<dbReference type="RefSeq" id="WP_040270668.1">
    <property type="nucleotide sequence ID" value="NZ_CP194414.1"/>
</dbReference>
<dbReference type="AlphaFoldDB" id="A0A098BG02"/>
<dbReference type="Gene3D" id="3.40.50.2000">
    <property type="entry name" value="Glycogen Phosphorylase B"/>
    <property type="match status" value="1"/>
</dbReference>
<dbReference type="SUPFAM" id="SSF53756">
    <property type="entry name" value="UDP-Glycosyltransferase/glycogen phosphorylase"/>
    <property type="match status" value="1"/>
</dbReference>
<proteinExistence type="predicted"/>
<evidence type="ECO:0008006" key="3">
    <source>
        <dbReference type="Google" id="ProtNLM"/>
    </source>
</evidence>
<sequence>MIRVASVPASHVYVRHLTGPHGDDEVVRLADPVPADGRKVPGGWWPPLMLEPGWIAANHTEFDVFHIHFGFDAIEPEALQDVVAELADHDIPLVYTVHDLRNPHHPTSGTHHKQLDVLIPAATELITLTEGAAGRIETMWGRTPTVLPHPHVVEQPWFARANRSPDEPFVVGVHAKSLRANMDVFPVLDVLSHTVRDLPGAQLRINVHDEIFDPDNHWYAPEAGAKILAFGDRPGVDVRVHKYFSDDELWEYLSSLSVSVLPYRFGTHSGWLEACHDLGTAVIAPSCGFYHQQRPCQVFTYDEQTFDPDSLADSVRALYHSGRRPHSDWAQRMFERRFLSHAHHAIYERALS</sequence>
<dbReference type="EMBL" id="CCSD01000043">
    <property type="protein sequence ID" value="CDZ87644.1"/>
    <property type="molecule type" value="Genomic_DNA"/>
</dbReference>
<organism evidence="1 2">
    <name type="scientific">Rhodococcus ruber</name>
    <dbReference type="NCBI Taxonomy" id="1830"/>
    <lineage>
        <taxon>Bacteria</taxon>
        <taxon>Bacillati</taxon>
        <taxon>Actinomycetota</taxon>
        <taxon>Actinomycetes</taxon>
        <taxon>Mycobacteriales</taxon>
        <taxon>Nocardiaceae</taxon>
        <taxon>Rhodococcus</taxon>
    </lineage>
</organism>
<evidence type="ECO:0000313" key="1">
    <source>
        <dbReference type="EMBL" id="CDZ87644.1"/>
    </source>
</evidence>
<accession>A0A098BG02</accession>
<name>A0A098BG02_9NOCA</name>
<dbReference type="OrthoDB" id="3287135at2"/>
<dbReference type="Proteomes" id="UP000042997">
    <property type="component" value="Unassembled WGS sequence"/>
</dbReference>
<reference evidence="1 2" key="1">
    <citation type="journal article" date="2014" name="Genome Announc.">
        <title>Draft Genome Sequence of Propane- and Butane-Oxidizing Actinobacterium Rhodococcus ruber IEGM 231.</title>
        <authorList>
            <person name="Ivshina I.B."/>
            <person name="Kuyukina M.S."/>
            <person name="Krivoruchko A.V."/>
            <person name="Barbe V."/>
            <person name="Fischer C."/>
        </authorList>
    </citation>
    <scope>NUCLEOTIDE SEQUENCE [LARGE SCALE GENOMIC DNA]</scope>
</reference>
<dbReference type="eggNOG" id="COG0438">
    <property type="taxonomic scope" value="Bacteria"/>
</dbReference>
<evidence type="ECO:0000313" key="2">
    <source>
        <dbReference type="Proteomes" id="UP000042997"/>
    </source>
</evidence>
<protein>
    <recommendedName>
        <fullName evidence="3">Glycosyltransferase subfamily 4-like N-terminal domain-containing protein</fullName>
    </recommendedName>
</protein>
<gene>
    <name evidence="1" type="ORF">RHRU231_330101</name>
</gene>